<dbReference type="EMBL" id="JBIUYY010000005">
    <property type="protein sequence ID" value="MFJ2822090.1"/>
    <property type="molecule type" value="Genomic_DNA"/>
</dbReference>
<evidence type="ECO:0000256" key="1">
    <source>
        <dbReference type="SAM" id="MobiDB-lite"/>
    </source>
</evidence>
<feature type="region of interest" description="Disordered" evidence="1">
    <location>
        <begin position="1"/>
        <end position="40"/>
    </location>
</feature>
<dbReference type="Proteomes" id="UP001617351">
    <property type="component" value="Unassembled WGS sequence"/>
</dbReference>
<evidence type="ECO:0000313" key="3">
    <source>
        <dbReference type="Proteomes" id="UP001617351"/>
    </source>
</evidence>
<comment type="caution">
    <text evidence="2">The sequence shown here is derived from an EMBL/GenBank/DDBJ whole genome shotgun (WGS) entry which is preliminary data.</text>
</comment>
<sequence length="122" mass="12263">MTASRKPTTKSASDNAGSNGGTTRGRTASAAAKAGDDLKEHGVGTLTALPSQIAEKTTTAAQVLRSTAGRAGLLWTLVRARKAAAAGTASGTFALVAVSYAAGRRAGLRRRGPLSRLTGGRL</sequence>
<name>A0ABW8EFS8_STRT5</name>
<proteinExistence type="predicted"/>
<reference evidence="2 3" key="1">
    <citation type="submission" date="2024-10" db="EMBL/GenBank/DDBJ databases">
        <title>The Natural Products Discovery Center: Release of the First 8490 Sequenced Strains for Exploring Actinobacteria Biosynthetic Diversity.</title>
        <authorList>
            <person name="Kalkreuter E."/>
            <person name="Kautsar S.A."/>
            <person name="Yang D."/>
            <person name="Bader C.D."/>
            <person name="Teijaro C.N."/>
            <person name="Fluegel L."/>
            <person name="Davis C.M."/>
            <person name="Simpson J.R."/>
            <person name="Lauterbach L."/>
            <person name="Steele A.D."/>
            <person name="Gui C."/>
            <person name="Meng S."/>
            <person name="Li G."/>
            <person name="Viehrig K."/>
            <person name="Ye F."/>
            <person name="Su P."/>
            <person name="Kiefer A.F."/>
            <person name="Nichols A."/>
            <person name="Cepeda A.J."/>
            <person name="Yan W."/>
            <person name="Fan B."/>
            <person name="Jiang Y."/>
            <person name="Adhikari A."/>
            <person name="Zheng C.-J."/>
            <person name="Schuster L."/>
            <person name="Cowan T.M."/>
            <person name="Smanski M.J."/>
            <person name="Chevrette M.G."/>
            <person name="De Carvalho L.P.S."/>
            <person name="Shen B."/>
        </authorList>
    </citation>
    <scope>NUCLEOTIDE SEQUENCE [LARGE SCALE GENOMIC DNA]</scope>
    <source>
        <strain evidence="2 3">NPDC087220</strain>
    </source>
</reference>
<dbReference type="RefSeq" id="WP_402380422.1">
    <property type="nucleotide sequence ID" value="NZ_JBIUYY010000005.1"/>
</dbReference>
<protein>
    <submittedName>
        <fullName evidence="2">Uncharacterized protein</fullName>
    </submittedName>
</protein>
<accession>A0ABW8EFS8</accession>
<keyword evidence="3" id="KW-1185">Reference proteome</keyword>
<evidence type="ECO:0000313" key="2">
    <source>
        <dbReference type="EMBL" id="MFJ2822090.1"/>
    </source>
</evidence>
<feature type="compositionally biased region" description="Low complexity" evidence="1">
    <location>
        <begin position="24"/>
        <end position="33"/>
    </location>
</feature>
<organism evidence="2 3">
    <name type="scientific">Streptomyces toxytricini</name>
    <name type="common">Actinomyces toxytricini</name>
    <dbReference type="NCBI Taxonomy" id="67369"/>
    <lineage>
        <taxon>Bacteria</taxon>
        <taxon>Bacillati</taxon>
        <taxon>Actinomycetota</taxon>
        <taxon>Actinomycetes</taxon>
        <taxon>Kitasatosporales</taxon>
        <taxon>Streptomycetaceae</taxon>
        <taxon>Streptomyces</taxon>
    </lineage>
</organism>
<gene>
    <name evidence="2" type="ORF">ACIO7M_13370</name>
</gene>
<feature type="compositionally biased region" description="Polar residues" evidence="1">
    <location>
        <begin position="1"/>
        <end position="14"/>
    </location>
</feature>